<gene>
    <name evidence="2" type="ORF">CMUS01_13492</name>
</gene>
<evidence type="ECO:0000256" key="1">
    <source>
        <dbReference type="SAM" id="MobiDB-lite"/>
    </source>
</evidence>
<keyword evidence="3" id="KW-1185">Reference proteome</keyword>
<sequence>MEPEEADRLEREGYLKTTAADGTEETAPAGPRKVTMEEVEDDED</sequence>
<reference evidence="2" key="1">
    <citation type="journal article" date="2020" name="Phytopathology">
        <title>Genome Sequence Resources of Colletotrichum truncatum, C. plurivorum, C. musicola, and C. sojae: Four Species Pathogenic to Soybean (Glycine max).</title>
        <authorList>
            <person name="Rogerio F."/>
            <person name="Boufleur T.R."/>
            <person name="Ciampi-Guillardi M."/>
            <person name="Sukno S.A."/>
            <person name="Thon M.R."/>
            <person name="Massola Junior N.S."/>
            <person name="Baroncelli R."/>
        </authorList>
    </citation>
    <scope>NUCLEOTIDE SEQUENCE</scope>
    <source>
        <strain evidence="2">LFN0074</strain>
    </source>
</reference>
<dbReference type="Proteomes" id="UP000639643">
    <property type="component" value="Unassembled WGS sequence"/>
</dbReference>
<evidence type="ECO:0000313" key="3">
    <source>
        <dbReference type="Proteomes" id="UP000639643"/>
    </source>
</evidence>
<name>A0A8H6JCT7_9PEZI</name>
<organism evidence="2 3">
    <name type="scientific">Colletotrichum musicola</name>
    <dbReference type="NCBI Taxonomy" id="2175873"/>
    <lineage>
        <taxon>Eukaryota</taxon>
        <taxon>Fungi</taxon>
        <taxon>Dikarya</taxon>
        <taxon>Ascomycota</taxon>
        <taxon>Pezizomycotina</taxon>
        <taxon>Sordariomycetes</taxon>
        <taxon>Hypocreomycetidae</taxon>
        <taxon>Glomerellales</taxon>
        <taxon>Glomerellaceae</taxon>
        <taxon>Colletotrichum</taxon>
        <taxon>Colletotrichum orchidearum species complex</taxon>
    </lineage>
</organism>
<proteinExistence type="predicted"/>
<dbReference type="AlphaFoldDB" id="A0A8H6JCT7"/>
<accession>A0A8H6JCT7</accession>
<dbReference type="EMBL" id="WIGM01000857">
    <property type="protein sequence ID" value="KAF6810296.1"/>
    <property type="molecule type" value="Genomic_DNA"/>
</dbReference>
<feature type="region of interest" description="Disordered" evidence="1">
    <location>
        <begin position="1"/>
        <end position="44"/>
    </location>
</feature>
<protein>
    <submittedName>
        <fullName evidence="2">WW domain binding protein 11</fullName>
    </submittedName>
</protein>
<comment type="caution">
    <text evidence="2">The sequence shown here is derived from an EMBL/GenBank/DDBJ whole genome shotgun (WGS) entry which is preliminary data.</text>
</comment>
<feature type="compositionally biased region" description="Basic and acidic residues" evidence="1">
    <location>
        <begin position="1"/>
        <end position="14"/>
    </location>
</feature>
<evidence type="ECO:0000313" key="2">
    <source>
        <dbReference type="EMBL" id="KAF6810296.1"/>
    </source>
</evidence>